<dbReference type="NCBIfam" id="NF008453">
    <property type="entry name" value="PRK11308.1"/>
    <property type="match status" value="1"/>
</dbReference>
<dbReference type="KEGG" id="acae:HYG86_13360"/>
<dbReference type="CDD" id="cd03257">
    <property type="entry name" value="ABC_NikE_OppD_transporters"/>
    <property type="match status" value="1"/>
</dbReference>
<comment type="similarity">
    <text evidence="1">Belongs to the ABC transporter superfamily.</text>
</comment>
<keyword evidence="3" id="KW-0547">Nucleotide-binding</keyword>
<organism evidence="7 8">
    <name type="scientific">Alkalicella caledoniensis</name>
    <dbReference type="NCBI Taxonomy" id="2731377"/>
    <lineage>
        <taxon>Bacteria</taxon>
        <taxon>Bacillati</taxon>
        <taxon>Bacillota</taxon>
        <taxon>Clostridia</taxon>
        <taxon>Eubacteriales</taxon>
        <taxon>Proteinivoracaceae</taxon>
        <taxon>Alkalicella</taxon>
    </lineage>
</organism>
<dbReference type="PANTHER" id="PTHR43776:SF7">
    <property type="entry name" value="D,D-DIPEPTIDE TRANSPORT ATP-BINDING PROTEIN DDPF-RELATED"/>
    <property type="match status" value="1"/>
</dbReference>
<sequence length="341" mass="38229">MTEVAEKDLQTQVGEEQSPETPILEVKGLQKYFPIKGGVFSRTVANVKAVDGIDFYVNKGETLGIVGESGCGKSTTGKTLLRLIEPSAGQVLYKGKDILKFDREQMRRLRRNMQFVFQDPYSSLNPRMTVGDIIGEPLEIHNIARGANKYAKVAELLDIVGLSPYHIRRYPHEFSGGQRQRIGVARALALNPEIVILDEPVSALDVSIQSQVINLLEDLQKDLGLTYLFIAHDLSVVRHISDRVAVMYLGKMVEMASKEDLYQNPQHPYTQALLSAVPIPDPSVRREKIILQGDVPSPVNPPSGCRFHTRCRYVMDICKKDIPEFKDIGNQHFVACHLHNK</sequence>
<evidence type="ECO:0000256" key="3">
    <source>
        <dbReference type="ARBA" id="ARBA00022741"/>
    </source>
</evidence>
<reference evidence="7 8" key="1">
    <citation type="submission" date="2020-07" db="EMBL/GenBank/DDBJ databases">
        <title>Alkalicella. sp. LB2 genome.</title>
        <authorList>
            <person name="Postec A."/>
            <person name="Quemeneur M."/>
        </authorList>
    </citation>
    <scope>NUCLEOTIDE SEQUENCE [LARGE SCALE GENOMIC DNA]</scope>
    <source>
        <strain evidence="7 8">LB2</strain>
    </source>
</reference>
<dbReference type="NCBIfam" id="TIGR01727">
    <property type="entry name" value="oligo_HPY"/>
    <property type="match status" value="1"/>
</dbReference>
<dbReference type="Gene3D" id="3.40.50.300">
    <property type="entry name" value="P-loop containing nucleotide triphosphate hydrolases"/>
    <property type="match status" value="1"/>
</dbReference>
<dbReference type="GO" id="GO:0015833">
    <property type="term" value="P:peptide transport"/>
    <property type="evidence" value="ECO:0007669"/>
    <property type="project" value="InterPro"/>
</dbReference>
<keyword evidence="8" id="KW-1185">Reference proteome</keyword>
<dbReference type="InterPro" id="IPR017871">
    <property type="entry name" value="ABC_transporter-like_CS"/>
</dbReference>
<dbReference type="PROSITE" id="PS00211">
    <property type="entry name" value="ABC_TRANSPORTER_1"/>
    <property type="match status" value="1"/>
</dbReference>
<accession>A0A7G9WAI2</accession>
<protein>
    <submittedName>
        <fullName evidence="7">Dipeptide ABC transporter ATP-binding protein</fullName>
    </submittedName>
</protein>
<dbReference type="InterPro" id="IPR003593">
    <property type="entry name" value="AAA+_ATPase"/>
</dbReference>
<evidence type="ECO:0000256" key="2">
    <source>
        <dbReference type="ARBA" id="ARBA00022448"/>
    </source>
</evidence>
<dbReference type="GO" id="GO:0016887">
    <property type="term" value="F:ATP hydrolysis activity"/>
    <property type="evidence" value="ECO:0007669"/>
    <property type="project" value="InterPro"/>
</dbReference>
<dbReference type="SMART" id="SM00382">
    <property type="entry name" value="AAA"/>
    <property type="match status" value="1"/>
</dbReference>
<feature type="domain" description="ABC transporter" evidence="6">
    <location>
        <begin position="24"/>
        <end position="274"/>
    </location>
</feature>
<dbReference type="GO" id="GO:0005524">
    <property type="term" value="F:ATP binding"/>
    <property type="evidence" value="ECO:0007669"/>
    <property type="project" value="UniProtKB-KW"/>
</dbReference>
<gene>
    <name evidence="7" type="ORF">HYG86_13360</name>
</gene>
<dbReference type="InterPro" id="IPR027417">
    <property type="entry name" value="P-loop_NTPase"/>
</dbReference>
<dbReference type="GO" id="GO:0055085">
    <property type="term" value="P:transmembrane transport"/>
    <property type="evidence" value="ECO:0007669"/>
    <property type="project" value="UniProtKB-ARBA"/>
</dbReference>
<dbReference type="EMBL" id="CP058559">
    <property type="protein sequence ID" value="QNO15694.1"/>
    <property type="molecule type" value="Genomic_DNA"/>
</dbReference>
<dbReference type="Pfam" id="PF08352">
    <property type="entry name" value="oligo_HPY"/>
    <property type="match status" value="1"/>
</dbReference>
<evidence type="ECO:0000313" key="8">
    <source>
        <dbReference type="Proteomes" id="UP000516160"/>
    </source>
</evidence>
<keyword evidence="4 7" id="KW-0067">ATP-binding</keyword>
<dbReference type="InterPro" id="IPR050319">
    <property type="entry name" value="ABC_transp_ATP-bind"/>
</dbReference>
<evidence type="ECO:0000313" key="7">
    <source>
        <dbReference type="EMBL" id="QNO15694.1"/>
    </source>
</evidence>
<dbReference type="AlphaFoldDB" id="A0A7G9WAI2"/>
<feature type="region of interest" description="Disordered" evidence="5">
    <location>
        <begin position="1"/>
        <end position="20"/>
    </location>
</feature>
<proteinExistence type="inferred from homology"/>
<name>A0A7G9WAI2_ALKCA</name>
<dbReference type="Pfam" id="PF00005">
    <property type="entry name" value="ABC_tran"/>
    <property type="match status" value="1"/>
</dbReference>
<evidence type="ECO:0000256" key="4">
    <source>
        <dbReference type="ARBA" id="ARBA00022840"/>
    </source>
</evidence>
<evidence type="ECO:0000256" key="5">
    <source>
        <dbReference type="SAM" id="MobiDB-lite"/>
    </source>
</evidence>
<dbReference type="RefSeq" id="WP_213166102.1">
    <property type="nucleotide sequence ID" value="NZ_CP058559.1"/>
</dbReference>
<dbReference type="PANTHER" id="PTHR43776">
    <property type="entry name" value="TRANSPORT ATP-BINDING PROTEIN"/>
    <property type="match status" value="1"/>
</dbReference>
<dbReference type="Proteomes" id="UP000516160">
    <property type="component" value="Chromosome"/>
</dbReference>
<dbReference type="SUPFAM" id="SSF52540">
    <property type="entry name" value="P-loop containing nucleoside triphosphate hydrolases"/>
    <property type="match status" value="1"/>
</dbReference>
<evidence type="ECO:0000259" key="6">
    <source>
        <dbReference type="PROSITE" id="PS50893"/>
    </source>
</evidence>
<dbReference type="InterPro" id="IPR003439">
    <property type="entry name" value="ABC_transporter-like_ATP-bd"/>
</dbReference>
<evidence type="ECO:0000256" key="1">
    <source>
        <dbReference type="ARBA" id="ARBA00005417"/>
    </source>
</evidence>
<dbReference type="FunFam" id="3.40.50.300:FF:000016">
    <property type="entry name" value="Oligopeptide ABC transporter ATP-binding component"/>
    <property type="match status" value="1"/>
</dbReference>
<dbReference type="InterPro" id="IPR013563">
    <property type="entry name" value="Oligopep_ABC_C"/>
</dbReference>
<dbReference type="PROSITE" id="PS50893">
    <property type="entry name" value="ABC_TRANSPORTER_2"/>
    <property type="match status" value="1"/>
</dbReference>
<keyword evidence="2" id="KW-0813">Transport</keyword>